<dbReference type="Pfam" id="PF01809">
    <property type="entry name" value="YidD"/>
    <property type="match status" value="1"/>
</dbReference>
<sequence>MSTATSREASTIGTYLAMPLIALVRVYQLLISPLLGPSCKFYPSCSAYAVTALRRHGPIRGTWLAARRLGRCHPWSHGGVDHVPERGPGRSTTTDH</sequence>
<dbReference type="SMART" id="SM01234">
    <property type="entry name" value="Haemolytic"/>
    <property type="match status" value="1"/>
</dbReference>
<dbReference type="KEGG" id="orz:FNH13_01370"/>
<keyword evidence="1" id="KW-1003">Cell membrane</keyword>
<dbReference type="RefSeq" id="WP_143781799.1">
    <property type="nucleotide sequence ID" value="NZ_CP041616.1"/>
</dbReference>
<gene>
    <name evidence="4" type="primary">yidD</name>
    <name evidence="4" type="ORF">FNH13_01370</name>
</gene>
<feature type="transmembrane region" description="Helical" evidence="3">
    <location>
        <begin position="12"/>
        <end position="35"/>
    </location>
</feature>
<evidence type="ECO:0000256" key="1">
    <source>
        <dbReference type="HAMAP-Rule" id="MF_00386"/>
    </source>
</evidence>
<dbReference type="HAMAP" id="MF_00386">
    <property type="entry name" value="UPF0161_YidD"/>
    <property type="match status" value="1"/>
</dbReference>
<keyword evidence="3" id="KW-0812">Transmembrane</keyword>
<comment type="subcellular location">
    <subcellularLocation>
        <location evidence="1">Cell membrane</location>
        <topology evidence="1">Peripheral membrane protein</topology>
        <orientation evidence="1">Cytoplasmic side</orientation>
    </subcellularLocation>
</comment>
<keyword evidence="5" id="KW-1185">Reference proteome</keyword>
<dbReference type="OrthoDB" id="9801753at2"/>
<keyword evidence="1 3" id="KW-0472">Membrane</keyword>
<dbReference type="Proteomes" id="UP000315395">
    <property type="component" value="Chromosome"/>
</dbReference>
<dbReference type="GO" id="GO:0005886">
    <property type="term" value="C:plasma membrane"/>
    <property type="evidence" value="ECO:0007669"/>
    <property type="project" value="UniProtKB-SubCell"/>
</dbReference>
<dbReference type="InterPro" id="IPR002696">
    <property type="entry name" value="Membr_insert_effic_factor_YidD"/>
</dbReference>
<organism evidence="4 5">
    <name type="scientific">Ornithinimicrobium ciconiae</name>
    <dbReference type="NCBI Taxonomy" id="2594265"/>
    <lineage>
        <taxon>Bacteria</taxon>
        <taxon>Bacillati</taxon>
        <taxon>Actinomycetota</taxon>
        <taxon>Actinomycetes</taxon>
        <taxon>Micrococcales</taxon>
        <taxon>Ornithinimicrobiaceae</taxon>
        <taxon>Ornithinimicrobium</taxon>
    </lineage>
</organism>
<dbReference type="PANTHER" id="PTHR33383:SF1">
    <property type="entry name" value="MEMBRANE PROTEIN INSERTION EFFICIENCY FACTOR-RELATED"/>
    <property type="match status" value="1"/>
</dbReference>
<dbReference type="EMBL" id="CP041616">
    <property type="protein sequence ID" value="QDO87141.1"/>
    <property type="molecule type" value="Genomic_DNA"/>
</dbReference>
<evidence type="ECO:0000256" key="3">
    <source>
        <dbReference type="SAM" id="Phobius"/>
    </source>
</evidence>
<keyword evidence="3" id="KW-1133">Transmembrane helix</keyword>
<feature type="region of interest" description="Disordered" evidence="2">
    <location>
        <begin position="74"/>
        <end position="96"/>
    </location>
</feature>
<dbReference type="NCBIfam" id="TIGR00278">
    <property type="entry name" value="membrane protein insertion efficiency factor YidD"/>
    <property type="match status" value="1"/>
</dbReference>
<dbReference type="PANTHER" id="PTHR33383">
    <property type="entry name" value="MEMBRANE PROTEIN INSERTION EFFICIENCY FACTOR-RELATED"/>
    <property type="match status" value="1"/>
</dbReference>
<accession>A0A516G6J1</accession>
<name>A0A516G6J1_9MICO</name>
<feature type="compositionally biased region" description="Basic and acidic residues" evidence="2">
    <location>
        <begin position="79"/>
        <end position="96"/>
    </location>
</feature>
<reference evidence="4 5" key="1">
    <citation type="submission" date="2019-07" db="EMBL/GenBank/DDBJ databases">
        <title>complete genome sequencing of Ornithinimicrobium sp. H23M54.</title>
        <authorList>
            <person name="Bae J.-W."/>
            <person name="Lee S.-Y."/>
        </authorList>
    </citation>
    <scope>NUCLEOTIDE SEQUENCE [LARGE SCALE GENOMIC DNA]</scope>
    <source>
        <strain evidence="4 5">H23M54</strain>
    </source>
</reference>
<dbReference type="AlphaFoldDB" id="A0A516G6J1"/>
<evidence type="ECO:0000256" key="2">
    <source>
        <dbReference type="SAM" id="MobiDB-lite"/>
    </source>
</evidence>
<evidence type="ECO:0000313" key="4">
    <source>
        <dbReference type="EMBL" id="QDO87141.1"/>
    </source>
</evidence>
<comment type="similarity">
    <text evidence="1">Belongs to the UPF0161 family.</text>
</comment>
<comment type="function">
    <text evidence="1">Could be involved in insertion of integral membrane proteins into the membrane.</text>
</comment>
<evidence type="ECO:0000313" key="5">
    <source>
        <dbReference type="Proteomes" id="UP000315395"/>
    </source>
</evidence>
<protein>
    <recommendedName>
        <fullName evidence="1">Putative membrane protein insertion efficiency factor</fullName>
    </recommendedName>
</protein>
<proteinExistence type="inferred from homology"/>